<dbReference type="AlphaFoldDB" id="A0A6M3LJH3"/>
<dbReference type="EMBL" id="MT143130">
    <property type="protein sequence ID" value="QJA93201.1"/>
    <property type="molecule type" value="Genomic_DNA"/>
</dbReference>
<name>A0A6M3LJH3_9ZZZZ</name>
<reference evidence="1" key="1">
    <citation type="submission" date="2020-03" db="EMBL/GenBank/DDBJ databases">
        <title>The deep terrestrial virosphere.</title>
        <authorList>
            <person name="Holmfeldt K."/>
            <person name="Nilsson E."/>
            <person name="Simone D."/>
            <person name="Lopez-Fernandez M."/>
            <person name="Wu X."/>
            <person name="de Brujin I."/>
            <person name="Lundin D."/>
            <person name="Andersson A."/>
            <person name="Bertilsson S."/>
            <person name="Dopson M."/>
        </authorList>
    </citation>
    <scope>NUCLEOTIDE SEQUENCE</scope>
    <source>
        <strain evidence="1">MM415B04320</strain>
    </source>
</reference>
<proteinExistence type="predicted"/>
<organism evidence="1">
    <name type="scientific">viral metagenome</name>
    <dbReference type="NCBI Taxonomy" id="1070528"/>
    <lineage>
        <taxon>unclassified sequences</taxon>
        <taxon>metagenomes</taxon>
        <taxon>organismal metagenomes</taxon>
    </lineage>
</organism>
<evidence type="ECO:0000313" key="1">
    <source>
        <dbReference type="EMBL" id="QJA93201.1"/>
    </source>
</evidence>
<protein>
    <submittedName>
        <fullName evidence="1">Uncharacterized protein</fullName>
    </submittedName>
</protein>
<gene>
    <name evidence="1" type="ORF">MM415B04320_0005</name>
</gene>
<accession>A0A6M3LJH3</accession>
<sequence>MCNHIFNYPEDKRENYNPDGKTLTGICKHCGLKHKSYGLVWAIQREEDWAWQGFYKDEEIKLDNPRGVC</sequence>